<dbReference type="CDD" id="cd03784">
    <property type="entry name" value="GT1_Gtf-like"/>
    <property type="match status" value="1"/>
</dbReference>
<keyword evidence="5" id="KW-1133">Transmembrane helix</keyword>
<comment type="similarity">
    <text evidence="1 4">Belongs to the UDP-glycosyltransferase family.</text>
</comment>
<gene>
    <name evidence="6" type="ORF">DGUA_6G018334</name>
</gene>
<protein>
    <recommendedName>
        <fullName evidence="5">UDP-glucuronosyltransferase</fullName>
        <ecNumber evidence="5">2.4.1.17</ecNumber>
    </recommendedName>
</protein>
<dbReference type="PANTHER" id="PTHR48043">
    <property type="entry name" value="EG:EG0003.4 PROTEIN-RELATED"/>
    <property type="match status" value="1"/>
</dbReference>
<proteinExistence type="inferred from homology"/>
<dbReference type="STRING" id="7266.A0A3B0JSV7"/>
<dbReference type="InterPro" id="IPR002213">
    <property type="entry name" value="UDP_glucos_trans"/>
</dbReference>
<dbReference type="Proteomes" id="UP000268350">
    <property type="component" value="Unassembled WGS sequence"/>
</dbReference>
<evidence type="ECO:0000256" key="1">
    <source>
        <dbReference type="ARBA" id="ARBA00009995"/>
    </source>
</evidence>
<evidence type="ECO:0000256" key="4">
    <source>
        <dbReference type="RuleBase" id="RU003718"/>
    </source>
</evidence>
<dbReference type="EC" id="2.4.1.17" evidence="5"/>
<dbReference type="InterPro" id="IPR050271">
    <property type="entry name" value="UDP-glycosyltransferase"/>
</dbReference>
<comment type="catalytic activity">
    <reaction evidence="5">
        <text>glucuronate acceptor + UDP-alpha-D-glucuronate = acceptor beta-D-glucuronoside + UDP + H(+)</text>
        <dbReference type="Rhea" id="RHEA:21032"/>
        <dbReference type="ChEBI" id="CHEBI:15378"/>
        <dbReference type="ChEBI" id="CHEBI:58052"/>
        <dbReference type="ChEBI" id="CHEBI:58223"/>
        <dbReference type="ChEBI" id="CHEBI:132367"/>
        <dbReference type="ChEBI" id="CHEBI:132368"/>
        <dbReference type="EC" id="2.4.1.17"/>
    </reaction>
</comment>
<dbReference type="GO" id="GO:0016020">
    <property type="term" value="C:membrane"/>
    <property type="evidence" value="ECO:0007669"/>
    <property type="project" value="UniProtKB-SubCell"/>
</dbReference>
<dbReference type="SUPFAM" id="SSF53756">
    <property type="entry name" value="UDP-Glycosyltransferase/glycogen phosphorylase"/>
    <property type="match status" value="1"/>
</dbReference>
<dbReference type="OMA" id="SPSHYFF"/>
<dbReference type="FunFam" id="3.40.50.2000:FF:000050">
    <property type="entry name" value="UDP-glucuronosyltransferase"/>
    <property type="match status" value="1"/>
</dbReference>
<keyword evidence="5" id="KW-0472">Membrane</keyword>
<dbReference type="Gene3D" id="3.40.50.2000">
    <property type="entry name" value="Glycogen Phosphorylase B"/>
    <property type="match status" value="1"/>
</dbReference>
<dbReference type="PROSITE" id="PS00375">
    <property type="entry name" value="UDPGT"/>
    <property type="match status" value="1"/>
</dbReference>
<organism evidence="6 7">
    <name type="scientific">Drosophila guanche</name>
    <name type="common">Fruit fly</name>
    <dbReference type="NCBI Taxonomy" id="7266"/>
    <lineage>
        <taxon>Eukaryota</taxon>
        <taxon>Metazoa</taxon>
        <taxon>Ecdysozoa</taxon>
        <taxon>Arthropoda</taxon>
        <taxon>Hexapoda</taxon>
        <taxon>Insecta</taxon>
        <taxon>Pterygota</taxon>
        <taxon>Neoptera</taxon>
        <taxon>Endopterygota</taxon>
        <taxon>Diptera</taxon>
        <taxon>Brachycera</taxon>
        <taxon>Muscomorpha</taxon>
        <taxon>Ephydroidea</taxon>
        <taxon>Drosophilidae</taxon>
        <taxon>Drosophila</taxon>
        <taxon>Sophophora</taxon>
    </lineage>
</organism>
<comment type="subcellular location">
    <subcellularLocation>
        <location evidence="5">Membrane</location>
        <topology evidence="5">Single-pass membrane protein</topology>
    </subcellularLocation>
</comment>
<keyword evidence="2 4" id="KW-0328">Glycosyltransferase</keyword>
<keyword evidence="7" id="KW-1185">Reference proteome</keyword>
<evidence type="ECO:0000313" key="6">
    <source>
        <dbReference type="EMBL" id="SPP83482.1"/>
    </source>
</evidence>
<keyword evidence="5" id="KW-0812">Transmembrane</keyword>
<keyword evidence="5" id="KW-0732">Signal</keyword>
<dbReference type="PANTHER" id="PTHR48043:SF159">
    <property type="entry name" value="EG:EG0003.4 PROTEIN-RELATED"/>
    <property type="match status" value="1"/>
</dbReference>
<evidence type="ECO:0000256" key="5">
    <source>
        <dbReference type="RuleBase" id="RU362059"/>
    </source>
</evidence>
<feature type="chain" id="PRO_5017100154" description="UDP-glucuronosyltransferase" evidence="5">
    <location>
        <begin position="22"/>
        <end position="525"/>
    </location>
</feature>
<dbReference type="Pfam" id="PF00201">
    <property type="entry name" value="UDPGT"/>
    <property type="match status" value="1"/>
</dbReference>
<dbReference type="InterPro" id="IPR035595">
    <property type="entry name" value="UDP_glycos_trans_CS"/>
</dbReference>
<evidence type="ECO:0000256" key="3">
    <source>
        <dbReference type="ARBA" id="ARBA00022679"/>
    </source>
</evidence>
<feature type="signal peptide" evidence="5">
    <location>
        <begin position="1"/>
        <end position="21"/>
    </location>
</feature>
<feature type="transmembrane region" description="Helical" evidence="5">
    <location>
        <begin position="486"/>
        <end position="509"/>
    </location>
</feature>
<keyword evidence="3 4" id="KW-0808">Transferase</keyword>
<reference evidence="7" key="1">
    <citation type="submission" date="2018-01" db="EMBL/GenBank/DDBJ databases">
        <authorList>
            <person name="Alioto T."/>
            <person name="Alioto T."/>
        </authorList>
    </citation>
    <scope>NUCLEOTIDE SEQUENCE [LARGE SCALE GENOMIC DNA]</scope>
</reference>
<sequence>MFALRTCLLLLFLLLPSYLQAARILALFPIPSPSHYYYALPYLKSLALKGHQVTSINPYPQKKPIENFRDIPIPEVFDNLEEFLSRAIQTTALWASNNIGNEYCVNLTKAVLNNDQVRREILKPGAAQFDLIVMDLWRLDALYGLAGYFDAPIIGLAPYGTDWKIDELVGNTSPSSYLYLPTTTHAFPDRDTYLGRLNHFVERAVSWINWRWKFLPKHEQIYGKYFGRVADKVSLSKIASNFALILVNQHFTLAPPRPYVPNMIEVVGLHIDDQQPKKLPQDMEDFIQGSGEAGVIYFSLGTIFESKSLSNERLQMLLQTFASLPQRVLWKFEDERLPGRPENVFISKFFPQQAVLAHPKVKLFITHGGMLSTVESLHYGKPMLGLPCFFDQFRNMDHVQRMGLGLVLSHQEMTAADFKSALLRLLTEESFAINAKETSKRYRDQPMTALAKANWWTEYILRHKGAAHMRVAGRELDFVTYHSLDVIGTLLGGALVCLVLIVALLWQLARLAGLGKSKQKKQKNL</sequence>
<accession>A0A3B0JSV7</accession>
<dbReference type="AlphaFoldDB" id="A0A3B0JSV7"/>
<dbReference type="EMBL" id="OUUW01000007">
    <property type="protein sequence ID" value="SPP83482.1"/>
    <property type="molecule type" value="Genomic_DNA"/>
</dbReference>
<dbReference type="GO" id="GO:0015020">
    <property type="term" value="F:glucuronosyltransferase activity"/>
    <property type="evidence" value="ECO:0007669"/>
    <property type="project" value="UniProtKB-EC"/>
</dbReference>
<dbReference type="OrthoDB" id="5835829at2759"/>
<evidence type="ECO:0000313" key="7">
    <source>
        <dbReference type="Proteomes" id="UP000268350"/>
    </source>
</evidence>
<evidence type="ECO:0000256" key="2">
    <source>
        <dbReference type="ARBA" id="ARBA00022676"/>
    </source>
</evidence>
<name>A0A3B0JSV7_DROGU</name>